<dbReference type="SMART" id="SM00368">
    <property type="entry name" value="LRR_RI"/>
    <property type="match status" value="9"/>
</dbReference>
<keyword evidence="3" id="KW-0677">Repeat</keyword>
<dbReference type="OrthoDB" id="120976at2759"/>
<accession>A0A316ZEP8</accession>
<feature type="region of interest" description="Disordered" evidence="4">
    <location>
        <begin position="92"/>
        <end position="144"/>
    </location>
</feature>
<dbReference type="PANTHER" id="PTHR24113">
    <property type="entry name" value="RAN GTPASE-ACTIVATING PROTEIN 1"/>
    <property type="match status" value="1"/>
</dbReference>
<dbReference type="GO" id="GO:0005829">
    <property type="term" value="C:cytosol"/>
    <property type="evidence" value="ECO:0007669"/>
    <property type="project" value="TreeGrafter"/>
</dbReference>
<dbReference type="AlphaFoldDB" id="A0A316ZEP8"/>
<protein>
    <submittedName>
        <fullName evidence="5">RNI-like protein</fullName>
    </submittedName>
</protein>
<dbReference type="GO" id="GO:0005634">
    <property type="term" value="C:nucleus"/>
    <property type="evidence" value="ECO:0007669"/>
    <property type="project" value="TreeGrafter"/>
</dbReference>
<evidence type="ECO:0000256" key="4">
    <source>
        <dbReference type="SAM" id="MobiDB-lite"/>
    </source>
</evidence>
<feature type="region of interest" description="Disordered" evidence="4">
    <location>
        <begin position="342"/>
        <end position="415"/>
    </location>
</feature>
<feature type="region of interest" description="Disordered" evidence="4">
    <location>
        <begin position="474"/>
        <end position="556"/>
    </location>
</feature>
<dbReference type="GO" id="GO:0005096">
    <property type="term" value="F:GTPase activator activity"/>
    <property type="evidence" value="ECO:0007669"/>
    <property type="project" value="UniProtKB-KW"/>
</dbReference>
<dbReference type="Proteomes" id="UP000245946">
    <property type="component" value="Unassembled WGS sequence"/>
</dbReference>
<feature type="compositionally biased region" description="Polar residues" evidence="4">
    <location>
        <begin position="124"/>
        <end position="143"/>
    </location>
</feature>
<gene>
    <name evidence="5" type="ORF">FA09DRAFT_333773</name>
</gene>
<feature type="compositionally biased region" description="Low complexity" evidence="4">
    <location>
        <begin position="476"/>
        <end position="490"/>
    </location>
</feature>
<dbReference type="Pfam" id="PF13516">
    <property type="entry name" value="LRR_6"/>
    <property type="match status" value="3"/>
</dbReference>
<feature type="compositionally biased region" description="Low complexity" evidence="4">
    <location>
        <begin position="107"/>
        <end position="123"/>
    </location>
</feature>
<sequence>MPASGPRGILKPAPPPAKTFSFRRDILQSLNSRLAQGGVNMQVPVPAAGGLQATAQGTAQAAGQLIGGVFKRLGGLAAGVAAPGMGLEGDGSSRLGGISSGAGAPLSRSMTSSSTASTDSSATLVPSSPVATNTLPAPASSSRPLRRVQFRVSSMRITYPISGAIAPGDEDATRIRVEREHRASLKERRERAWTVEELERLYRECCRTREEFPLKKMREVFQEAAQASPPGLRTMDLSFVPLDRPAIEPISDLLSIDFGLQKLVLENCGLTDEGLKSILHGLLISGSLPNLSLASNRKLKYNAWRYVGIFMRRARALRSLDLSENTINKASLEHIMGAIAQPQGSGAGDAQKQQNASASASGKGKAQGLADVESATEEYDSDGEPLMPMAQLLHESRSSDSKADGQARAGPTEELSSSVISLRLENCGLKTASLEMLSQAVRFSELRHISLRRNRIAQLGAVALAIMLKDYPDSRPAAPQAEQQWQPHQQRTGASAQSRSASYSDGLSGSNGMPYAVRQGSSAGPSAYAVRSPPGSRSASLDAQGSRGRAAESGNVIAAERSYSPALPDVPMMVSSAGGGVTNRRMPNSYEGTNGARAPILSPAQELERTLSDHERAEVCAAAHPSQTEEEAISLCQAKRARRILADLPRVGNLLTLDLKGNDVRGGVAYLAQALKKNRTLRVLNLSDNNIDMGGLIAVAEALKYNTTLETLDMSHNPCSGPGLEGISTLRMAFALNTQLKRLFLNDTDLSSEGAISLAEFLPDSKLLHLDLVQNYVDIAGVMALAAAVKLNKSIRCLDIEIPPNDPDFARLSRDIMMACVTNTERAQSKAASRGIKIAAPIHKSVVARTLEEERRRAEAAQLKAQQAARARARSEQLSGRALVEAGQECVRVLRELLAAEEQLRQQQSGAGGATQEPTSREVLGDVLAQAKMLRQQLARAASDAGDETVGSLVTLNDELEAVAQKLHALYRARTTPRLELPAGPQRPASADGAREGPASAEHLSTPVIDSALSSPTFSIGSDEDDDADGLQSPPSLSAATSGFAEGASKDAAQGLRIDLEPQTAARDETALEEPDQADESLTGAGSPATKGKAKGQLSEEGELFRRAVALHIDDDEGEEDDAEKATVDSKTDGAGSAGEPHALSAGLAPRRRRGSASSGTSSDAARPELPESGEELRAQLLEVDVPRSRPTSDSPTRSKSDDDTDAEESAAAAAAP</sequence>
<feature type="region of interest" description="Disordered" evidence="4">
    <location>
        <begin position="978"/>
        <end position="1217"/>
    </location>
</feature>
<dbReference type="GO" id="GO:0048471">
    <property type="term" value="C:perinuclear region of cytoplasm"/>
    <property type="evidence" value="ECO:0007669"/>
    <property type="project" value="TreeGrafter"/>
</dbReference>
<dbReference type="GeneID" id="37271246"/>
<evidence type="ECO:0000256" key="2">
    <source>
        <dbReference type="ARBA" id="ARBA00022614"/>
    </source>
</evidence>
<evidence type="ECO:0000313" key="5">
    <source>
        <dbReference type="EMBL" id="PWN99392.1"/>
    </source>
</evidence>
<feature type="compositionally biased region" description="Low complexity" evidence="4">
    <location>
        <begin position="350"/>
        <end position="368"/>
    </location>
</feature>
<dbReference type="GO" id="GO:0006913">
    <property type="term" value="P:nucleocytoplasmic transport"/>
    <property type="evidence" value="ECO:0007669"/>
    <property type="project" value="TreeGrafter"/>
</dbReference>
<feature type="compositionally biased region" description="Acidic residues" evidence="4">
    <location>
        <begin position="1114"/>
        <end position="1123"/>
    </location>
</feature>
<dbReference type="EMBL" id="KZ819288">
    <property type="protein sequence ID" value="PWN99392.1"/>
    <property type="molecule type" value="Genomic_DNA"/>
</dbReference>
<evidence type="ECO:0000256" key="3">
    <source>
        <dbReference type="ARBA" id="ARBA00022737"/>
    </source>
</evidence>
<keyword evidence="6" id="KW-1185">Reference proteome</keyword>
<dbReference type="InterPro" id="IPR032675">
    <property type="entry name" value="LRR_dom_sf"/>
</dbReference>
<dbReference type="InterPro" id="IPR027038">
    <property type="entry name" value="RanGap"/>
</dbReference>
<dbReference type="SUPFAM" id="SSF52047">
    <property type="entry name" value="RNI-like"/>
    <property type="match status" value="2"/>
</dbReference>
<keyword evidence="1" id="KW-0343">GTPase activation</keyword>
<evidence type="ECO:0000313" key="6">
    <source>
        <dbReference type="Proteomes" id="UP000245946"/>
    </source>
</evidence>
<feature type="compositionally biased region" description="Acidic residues" evidence="4">
    <location>
        <begin position="374"/>
        <end position="383"/>
    </location>
</feature>
<dbReference type="PANTHER" id="PTHR24113:SF12">
    <property type="entry name" value="RAN GTPASE-ACTIVATING PROTEIN 1"/>
    <property type="match status" value="1"/>
</dbReference>
<feature type="compositionally biased region" description="Basic and acidic residues" evidence="4">
    <location>
        <begin position="1166"/>
        <end position="1178"/>
    </location>
</feature>
<dbReference type="Gene3D" id="3.80.10.10">
    <property type="entry name" value="Ribonuclease Inhibitor"/>
    <property type="match status" value="4"/>
</dbReference>
<proteinExistence type="predicted"/>
<dbReference type="InterPro" id="IPR001611">
    <property type="entry name" value="Leu-rich_rpt"/>
</dbReference>
<name>A0A316ZEP8_9BASI</name>
<reference evidence="5 6" key="1">
    <citation type="journal article" date="2018" name="Mol. Biol. Evol.">
        <title>Broad Genomic Sampling Reveals a Smut Pathogenic Ancestry of the Fungal Clade Ustilaginomycotina.</title>
        <authorList>
            <person name="Kijpornyongpan T."/>
            <person name="Mondo S.J."/>
            <person name="Barry K."/>
            <person name="Sandor L."/>
            <person name="Lee J."/>
            <person name="Lipzen A."/>
            <person name="Pangilinan J."/>
            <person name="LaButti K."/>
            <person name="Hainaut M."/>
            <person name="Henrissat B."/>
            <person name="Grigoriev I.V."/>
            <person name="Spatafora J.W."/>
            <person name="Aime M.C."/>
        </authorList>
    </citation>
    <scope>NUCLEOTIDE SEQUENCE [LARGE SCALE GENOMIC DNA]</scope>
    <source>
        <strain evidence="5 6">MCA 4186</strain>
    </source>
</reference>
<feature type="compositionally biased region" description="Polar residues" evidence="4">
    <location>
        <begin position="491"/>
        <end position="511"/>
    </location>
</feature>
<evidence type="ECO:0000256" key="1">
    <source>
        <dbReference type="ARBA" id="ARBA00022468"/>
    </source>
</evidence>
<feature type="compositionally biased region" description="Low complexity" evidence="4">
    <location>
        <begin position="1156"/>
        <end position="1165"/>
    </location>
</feature>
<organism evidence="5 6">
    <name type="scientific">Tilletiopsis washingtonensis</name>
    <dbReference type="NCBI Taxonomy" id="58919"/>
    <lineage>
        <taxon>Eukaryota</taxon>
        <taxon>Fungi</taxon>
        <taxon>Dikarya</taxon>
        <taxon>Basidiomycota</taxon>
        <taxon>Ustilaginomycotina</taxon>
        <taxon>Exobasidiomycetes</taxon>
        <taxon>Entylomatales</taxon>
        <taxon>Entylomatales incertae sedis</taxon>
        <taxon>Tilletiopsis</taxon>
    </lineage>
</organism>
<dbReference type="GO" id="GO:0031267">
    <property type="term" value="F:small GTPase binding"/>
    <property type="evidence" value="ECO:0007669"/>
    <property type="project" value="TreeGrafter"/>
</dbReference>
<keyword evidence="2" id="KW-0433">Leucine-rich repeat</keyword>
<dbReference type="RefSeq" id="XP_025599671.1">
    <property type="nucleotide sequence ID" value="XM_025743702.1"/>
</dbReference>
<feature type="compositionally biased region" description="Basic and acidic residues" evidence="4">
    <location>
        <begin position="394"/>
        <end position="405"/>
    </location>
</feature>